<dbReference type="EMBL" id="JABANO010009123">
    <property type="protein sequence ID" value="KAF4747407.1"/>
    <property type="molecule type" value="Genomic_DNA"/>
</dbReference>
<protein>
    <submittedName>
        <fullName evidence="1">Uncharacterized protein</fullName>
    </submittedName>
</protein>
<feature type="non-terminal residue" evidence="1">
    <location>
        <position position="197"/>
    </location>
</feature>
<dbReference type="AlphaFoldDB" id="A0A7J6TRM0"/>
<organism evidence="1 2">
    <name type="scientific">Perkinsus olseni</name>
    <name type="common">Perkinsus atlanticus</name>
    <dbReference type="NCBI Taxonomy" id="32597"/>
    <lineage>
        <taxon>Eukaryota</taxon>
        <taxon>Sar</taxon>
        <taxon>Alveolata</taxon>
        <taxon>Perkinsozoa</taxon>
        <taxon>Perkinsea</taxon>
        <taxon>Perkinsida</taxon>
        <taxon>Perkinsidae</taxon>
        <taxon>Perkinsus</taxon>
    </lineage>
</organism>
<dbReference type="Proteomes" id="UP000553632">
    <property type="component" value="Unassembled WGS sequence"/>
</dbReference>
<comment type="caution">
    <text evidence="1">The sequence shown here is derived from an EMBL/GenBank/DDBJ whole genome shotgun (WGS) entry which is preliminary data.</text>
</comment>
<proteinExistence type="predicted"/>
<gene>
    <name evidence="1" type="ORF">FOZ63_004155</name>
</gene>
<name>A0A7J6TRM0_PEROL</name>
<feature type="non-terminal residue" evidence="1">
    <location>
        <position position="1"/>
    </location>
</feature>
<accession>A0A7J6TRM0</accession>
<evidence type="ECO:0000313" key="1">
    <source>
        <dbReference type="EMBL" id="KAF4747407.1"/>
    </source>
</evidence>
<keyword evidence="2" id="KW-1185">Reference proteome</keyword>
<reference evidence="1 2" key="1">
    <citation type="submission" date="2020-04" db="EMBL/GenBank/DDBJ databases">
        <title>Perkinsus olseni comparative genomics.</title>
        <authorList>
            <person name="Bogema D.R."/>
        </authorList>
    </citation>
    <scope>NUCLEOTIDE SEQUENCE [LARGE SCALE GENOMIC DNA]</scope>
    <source>
        <strain evidence="1 2">ATCC PRA-207</strain>
    </source>
</reference>
<evidence type="ECO:0000313" key="2">
    <source>
        <dbReference type="Proteomes" id="UP000553632"/>
    </source>
</evidence>
<sequence>DILSSSPMNPSTIVQTLAAAALMRTIAGAIPEKKVFTTTVEGICLEVGWPTPDPGSTVIYYAGCSQGEAVAFFLKLIENPKNTFTLNLTDEQTATRYSGFIEEFNKTTRTSCQTALKIENGDMEKIIYKTSPKNGPSPLGNALSGFMCEGQSSIAGMCKVEVEGSCELGLSTDCRELSLSKYFVPEAEINGSREIIA</sequence>